<protein>
    <submittedName>
        <fullName evidence="2">Uncharacterized protein</fullName>
    </submittedName>
</protein>
<comment type="caution">
    <text evidence="2">The sequence shown here is derived from an EMBL/GenBank/DDBJ whole genome shotgun (WGS) entry which is preliminary data.</text>
</comment>
<keyword evidence="3" id="KW-1185">Reference proteome</keyword>
<feature type="chain" id="PRO_5045321862" evidence="1">
    <location>
        <begin position="24"/>
        <end position="395"/>
    </location>
</feature>
<dbReference type="EMBL" id="AQGV01000010">
    <property type="protein sequence ID" value="MBE0366666.1"/>
    <property type="molecule type" value="Genomic_DNA"/>
</dbReference>
<organism evidence="2 3">
    <name type="scientific">Pseudoalteromonas aurantia 208</name>
    <dbReference type="NCBI Taxonomy" id="1314867"/>
    <lineage>
        <taxon>Bacteria</taxon>
        <taxon>Pseudomonadati</taxon>
        <taxon>Pseudomonadota</taxon>
        <taxon>Gammaproteobacteria</taxon>
        <taxon>Alteromonadales</taxon>
        <taxon>Pseudoalteromonadaceae</taxon>
        <taxon>Pseudoalteromonas</taxon>
    </lineage>
</organism>
<name>A0ABR9E6T3_9GAMM</name>
<dbReference type="Proteomes" id="UP000615755">
    <property type="component" value="Unassembled WGS sequence"/>
</dbReference>
<gene>
    <name evidence="2" type="ORF">PAUR_a3715</name>
</gene>
<reference evidence="2 3" key="1">
    <citation type="submission" date="2015-03" db="EMBL/GenBank/DDBJ databases">
        <title>Genome sequence of Pseudoalteromonas aurantia.</title>
        <authorList>
            <person name="Xie B.-B."/>
            <person name="Rong J.-C."/>
            <person name="Qin Q.-L."/>
            <person name="Zhang Y.-Z."/>
        </authorList>
    </citation>
    <scope>NUCLEOTIDE SEQUENCE [LARGE SCALE GENOMIC DNA]</scope>
    <source>
        <strain evidence="2 3">208</strain>
    </source>
</reference>
<evidence type="ECO:0000313" key="2">
    <source>
        <dbReference type="EMBL" id="MBE0366666.1"/>
    </source>
</evidence>
<evidence type="ECO:0000256" key="1">
    <source>
        <dbReference type="SAM" id="SignalP"/>
    </source>
</evidence>
<dbReference type="RefSeq" id="WP_192506179.1">
    <property type="nucleotide sequence ID" value="NZ_AQGV01000010.1"/>
</dbReference>
<proteinExistence type="predicted"/>
<evidence type="ECO:0000313" key="3">
    <source>
        <dbReference type="Proteomes" id="UP000615755"/>
    </source>
</evidence>
<keyword evidence="1" id="KW-0732">Signal</keyword>
<feature type="signal peptide" evidence="1">
    <location>
        <begin position="1"/>
        <end position="23"/>
    </location>
</feature>
<sequence length="395" mass="43991">MQKLFNTKVVVCLLCCLCFQANAALTTDIKYRMNIQDLTATDQGIFVASNTTSLFSALDISTEYEGLRVAATASWLKVGGKSDTDVQVSEAFYDFTIGNWFMSAGKKKVDWDVGYGFRPLDMFSPTDSLAIYTAIPPGAIMVTGDYFLDSGNVTLICNESSPDYLERGVKVSKSTGCGGRYYGYFEGFEAQVLGHYDEDLGMRVGGSALTVIGENLELHGSLLWQENYRTPALYNIHIGQNDRISGINTQWKNNSIQALLGMNYSFQSGITVIAEYWHDGRAPSDSQWRDVINLSQSTPDQHQLQMLRSHFATQSLFQDNAMVHIRTSSTQWSPSLTLLTNPNDNSVLIDGELCYGGVTASQLCMGIRQYTGGAETIYEQLSYERTWYFTMEINL</sequence>
<accession>A0ABR9E6T3</accession>